<comment type="caution">
    <text evidence="2">The sequence shown here is derived from an EMBL/GenBank/DDBJ whole genome shotgun (WGS) entry which is preliminary data.</text>
</comment>
<dbReference type="Proteomes" id="UP000276349">
    <property type="component" value="Unassembled WGS sequence"/>
</dbReference>
<proteinExistence type="predicted"/>
<keyword evidence="3" id="KW-1185">Reference proteome</keyword>
<gene>
    <name evidence="2" type="ORF">EKG35_01145</name>
</gene>
<dbReference type="SUPFAM" id="SSF109854">
    <property type="entry name" value="DinB/YfiT-like putative metalloenzymes"/>
    <property type="match status" value="1"/>
</dbReference>
<dbReference type="EMBL" id="RXNR01000002">
    <property type="protein sequence ID" value="RTQ96287.1"/>
    <property type="molecule type" value="Genomic_DNA"/>
</dbReference>
<dbReference type="InterPro" id="IPR024775">
    <property type="entry name" value="DinB-like"/>
</dbReference>
<dbReference type="Pfam" id="PF12867">
    <property type="entry name" value="DinB_2"/>
    <property type="match status" value="1"/>
</dbReference>
<reference evidence="2 3" key="1">
    <citation type="submission" date="2018-12" db="EMBL/GenBank/DDBJ databases">
        <authorList>
            <person name="Yu L."/>
        </authorList>
    </citation>
    <scope>NUCLEOTIDE SEQUENCE [LARGE SCALE GENOMIC DNA]</scope>
    <source>
        <strain evidence="2 3">S5H2222</strain>
    </source>
</reference>
<evidence type="ECO:0000259" key="1">
    <source>
        <dbReference type="Pfam" id="PF12867"/>
    </source>
</evidence>
<name>A0A431UXG4_9BACI</name>
<protein>
    <submittedName>
        <fullName evidence="2">DinB family protein</fullName>
    </submittedName>
</protein>
<dbReference type="OrthoDB" id="5464839at2"/>
<evidence type="ECO:0000313" key="3">
    <source>
        <dbReference type="Proteomes" id="UP000276349"/>
    </source>
</evidence>
<organism evidence="2 3">
    <name type="scientific">Lysinibacillus telephonicus</name>
    <dbReference type="NCBI Taxonomy" id="1714840"/>
    <lineage>
        <taxon>Bacteria</taxon>
        <taxon>Bacillati</taxon>
        <taxon>Bacillota</taxon>
        <taxon>Bacilli</taxon>
        <taxon>Bacillales</taxon>
        <taxon>Bacillaceae</taxon>
        <taxon>Lysinibacillus</taxon>
    </lineage>
</organism>
<dbReference type="InterPro" id="IPR034660">
    <property type="entry name" value="DinB/YfiT-like"/>
</dbReference>
<feature type="domain" description="DinB-like" evidence="1">
    <location>
        <begin position="15"/>
        <end position="161"/>
    </location>
</feature>
<sequence>MLRWWCNILKNNIKVREQIWQCVSEISDSQLNKVVEEGQWSIAQVLEHLYLIEKLAVEGIQEALASSEANPVKLRRIHLAADRSHKVQAPEMLRPSAEYQTLKQLKNKLDNSRETLLKCIEGVSVETLDEKSMPHPVYGALSLSQWISFIGYHEQRHLGQIEDIKELLVL</sequence>
<evidence type="ECO:0000313" key="2">
    <source>
        <dbReference type="EMBL" id="RTQ96287.1"/>
    </source>
</evidence>
<dbReference type="Gene3D" id="1.20.120.450">
    <property type="entry name" value="dinb family like domain"/>
    <property type="match status" value="1"/>
</dbReference>
<dbReference type="AlphaFoldDB" id="A0A431UXG4"/>
<accession>A0A431UXG4</accession>